<dbReference type="PANTHER" id="PTHR10281:SF76">
    <property type="entry name" value="CALCUTTA CUP-RELATED"/>
    <property type="match status" value="1"/>
</dbReference>
<dbReference type="EMBL" id="JAXOVC010000009">
    <property type="protein sequence ID" value="KAK4496931.1"/>
    <property type="molecule type" value="Genomic_DNA"/>
</dbReference>
<organism evidence="5 6">
    <name type="scientific">Zasmidium cellare</name>
    <name type="common">Wine cellar mold</name>
    <name type="synonym">Racodium cellare</name>
    <dbReference type="NCBI Taxonomy" id="395010"/>
    <lineage>
        <taxon>Eukaryota</taxon>
        <taxon>Fungi</taxon>
        <taxon>Dikarya</taxon>
        <taxon>Ascomycota</taxon>
        <taxon>Pezizomycotina</taxon>
        <taxon>Dothideomycetes</taxon>
        <taxon>Dothideomycetidae</taxon>
        <taxon>Mycosphaerellales</taxon>
        <taxon>Mycosphaerellaceae</taxon>
        <taxon>Zasmidium</taxon>
    </lineage>
</organism>
<comment type="caution">
    <text evidence="5">The sequence shown here is derived from an EMBL/GenBank/DDBJ whole genome shotgun (WGS) entry which is preliminary data.</text>
</comment>
<dbReference type="InterPro" id="IPR036400">
    <property type="entry name" value="Cyt_B5-like_heme/steroid_sf"/>
</dbReference>
<evidence type="ECO:0000313" key="6">
    <source>
        <dbReference type="Proteomes" id="UP001305779"/>
    </source>
</evidence>
<dbReference type="SUPFAM" id="SSF55856">
    <property type="entry name" value="Cytochrome b5-like heme/steroid binding domain"/>
    <property type="match status" value="1"/>
</dbReference>
<name>A0ABR0E6T6_ZASCE</name>
<dbReference type="InterPro" id="IPR001199">
    <property type="entry name" value="Cyt_B5-like_heme/steroid-bd"/>
</dbReference>
<keyword evidence="3" id="KW-0472">Membrane</keyword>
<feature type="compositionally biased region" description="Basic and acidic residues" evidence="2">
    <location>
        <begin position="18"/>
        <end position="31"/>
    </location>
</feature>
<feature type="compositionally biased region" description="Basic and acidic residues" evidence="2">
    <location>
        <begin position="328"/>
        <end position="338"/>
    </location>
</feature>
<evidence type="ECO:0000256" key="2">
    <source>
        <dbReference type="SAM" id="MobiDB-lite"/>
    </source>
</evidence>
<gene>
    <name evidence="5" type="ORF">PRZ48_011380</name>
</gene>
<dbReference type="Pfam" id="PF00173">
    <property type="entry name" value="Cyt-b5"/>
    <property type="match status" value="1"/>
</dbReference>
<accession>A0ABR0E6T6</accession>
<evidence type="ECO:0000313" key="5">
    <source>
        <dbReference type="EMBL" id="KAK4496931.1"/>
    </source>
</evidence>
<keyword evidence="3" id="KW-0812">Transmembrane</keyword>
<comment type="similarity">
    <text evidence="1">Belongs to the cytochrome b5 family. MAPR subfamily.</text>
</comment>
<feature type="compositionally biased region" description="Acidic residues" evidence="2">
    <location>
        <begin position="339"/>
        <end position="355"/>
    </location>
</feature>
<keyword evidence="3" id="KW-1133">Transmembrane helix</keyword>
<protein>
    <recommendedName>
        <fullName evidence="4">Cytochrome b5 heme-binding domain-containing protein</fullName>
    </recommendedName>
</protein>
<dbReference type="InterPro" id="IPR050577">
    <property type="entry name" value="MAPR/NEUFC/NENF-like"/>
</dbReference>
<dbReference type="SMART" id="SM01117">
    <property type="entry name" value="Cyt-b5"/>
    <property type="match status" value="1"/>
</dbReference>
<dbReference type="Proteomes" id="UP001305779">
    <property type="component" value="Unassembled WGS sequence"/>
</dbReference>
<evidence type="ECO:0000256" key="3">
    <source>
        <dbReference type="SAM" id="Phobius"/>
    </source>
</evidence>
<dbReference type="PANTHER" id="PTHR10281">
    <property type="entry name" value="MEMBRANE-ASSOCIATED PROGESTERONE RECEPTOR COMPONENT-RELATED"/>
    <property type="match status" value="1"/>
</dbReference>
<evidence type="ECO:0000259" key="4">
    <source>
        <dbReference type="SMART" id="SM01117"/>
    </source>
</evidence>
<feature type="region of interest" description="Disordered" evidence="2">
    <location>
        <begin position="1"/>
        <end position="31"/>
    </location>
</feature>
<reference evidence="5 6" key="1">
    <citation type="journal article" date="2023" name="G3 (Bethesda)">
        <title>A chromosome-level genome assembly of Zasmidium syzygii isolated from banana leaves.</title>
        <authorList>
            <person name="van Westerhoven A.C."/>
            <person name="Mehrabi R."/>
            <person name="Talebi R."/>
            <person name="Steentjes M.B.F."/>
            <person name="Corcolon B."/>
            <person name="Chong P.A."/>
            <person name="Kema G.H.J."/>
            <person name="Seidl M.F."/>
        </authorList>
    </citation>
    <scope>NUCLEOTIDE SEQUENCE [LARGE SCALE GENOMIC DNA]</scope>
    <source>
        <strain evidence="5 6">P124</strain>
    </source>
</reference>
<proteinExistence type="inferred from homology"/>
<evidence type="ECO:0000256" key="1">
    <source>
        <dbReference type="ARBA" id="ARBA00038357"/>
    </source>
</evidence>
<keyword evidence="6" id="KW-1185">Reference proteome</keyword>
<feature type="domain" description="Cytochrome b5 heme-binding" evidence="4">
    <location>
        <begin position="103"/>
        <end position="191"/>
    </location>
</feature>
<feature type="transmembrane region" description="Helical" evidence="3">
    <location>
        <begin position="37"/>
        <end position="57"/>
    </location>
</feature>
<feature type="region of interest" description="Disordered" evidence="2">
    <location>
        <begin position="328"/>
        <end position="355"/>
    </location>
</feature>
<sequence>MADLRERRPVSKTAPHTQEQDRSKTRRDERPDLEPNLSVILTLIAALALLTGSLFYYKLDNRERGPFSTYINTHYPLIDRALNKPSTPLFGAAAAETTGELKLTESELKAYDGTDPDKPIYLGINGTIFDVSASPAFYGPGGHYHHFVGRDATRAWITECWDSPDQFTWRLDDVHVMFLPKWMDESLETIAAGKEAEDLDLGGMPPDMLRTMAKKSVERFGSVTDGEKEKRRVGDLEEAEGKVRETLGHWVSFFKDNAKYTVAGSVIRDETLPPPPKPCKAAMEKRPIKGGKLEGVMQGAMGNLMGGGAKKDAGKGEMPAFVKEKLAREKAEKEKGEEVVVEVDGEEEDLVHDEL</sequence>
<dbReference type="Gene3D" id="3.10.120.10">
    <property type="entry name" value="Cytochrome b5-like heme/steroid binding domain"/>
    <property type="match status" value="1"/>
</dbReference>